<gene>
    <name evidence="3 4" type="primary">LOC106461851</name>
</gene>
<evidence type="ECO:0000313" key="3">
    <source>
        <dbReference type="RefSeq" id="XP_013777165.1"/>
    </source>
</evidence>
<sequence>MKFVTALVLLVICYEISVTEQSKTKGEALKVFKRRAKRNSATNCVGIANMDAYLDSVLWNAKSQIPDPMALPDAEKTVRFINGEVRGLSTLYRSGHSYISCSKNSVAIQTSLGLRDLKGSYQWKKKLGFFRLKGHISIEVTNFQAVIKISQDLYEPKPQLDSFEITKLSGIKIKITGLGPLTYLISKFSTFVASIFRKKIANAAEGPIRNAIQSALKKVKPVLPEY</sequence>
<protein>
    <submittedName>
        <fullName evidence="3 4">Mite allergen Lep d 7-like</fullName>
    </submittedName>
</protein>
<evidence type="ECO:0000313" key="2">
    <source>
        <dbReference type="Proteomes" id="UP000694941"/>
    </source>
</evidence>
<evidence type="ECO:0000313" key="4">
    <source>
        <dbReference type="RefSeq" id="XP_013777167.1"/>
    </source>
</evidence>
<dbReference type="InterPro" id="IPR038602">
    <property type="entry name" value="Mite_allergen_7_sf"/>
</dbReference>
<dbReference type="RefSeq" id="XP_013777165.1">
    <property type="nucleotide sequence ID" value="XM_013921711.2"/>
</dbReference>
<organism evidence="2 3">
    <name type="scientific">Limulus polyphemus</name>
    <name type="common">Atlantic horseshoe crab</name>
    <dbReference type="NCBI Taxonomy" id="6850"/>
    <lineage>
        <taxon>Eukaryota</taxon>
        <taxon>Metazoa</taxon>
        <taxon>Ecdysozoa</taxon>
        <taxon>Arthropoda</taxon>
        <taxon>Chelicerata</taxon>
        <taxon>Merostomata</taxon>
        <taxon>Xiphosura</taxon>
        <taxon>Limulidae</taxon>
        <taxon>Limulus</taxon>
    </lineage>
</organism>
<feature type="chain" id="PRO_5045021991" evidence="1">
    <location>
        <begin position="22"/>
        <end position="226"/>
    </location>
</feature>
<dbReference type="GeneID" id="106461851"/>
<dbReference type="Pfam" id="PF16984">
    <property type="entry name" value="Grp7_allergen"/>
    <property type="match status" value="1"/>
</dbReference>
<keyword evidence="2" id="KW-1185">Reference proteome</keyword>
<dbReference type="RefSeq" id="XP_013777167.1">
    <property type="nucleotide sequence ID" value="XM_013921713.2"/>
</dbReference>
<evidence type="ECO:0000256" key="1">
    <source>
        <dbReference type="SAM" id="SignalP"/>
    </source>
</evidence>
<dbReference type="InterPro" id="IPR020234">
    <property type="entry name" value="Mite_allergen_group-7"/>
</dbReference>
<name>A0ABM1B8U9_LIMPO</name>
<keyword evidence="1" id="KW-0732">Signal</keyword>
<proteinExistence type="predicted"/>
<dbReference type="Proteomes" id="UP000694941">
    <property type="component" value="Unplaced"/>
</dbReference>
<accession>A0ABM1B8U9</accession>
<feature type="signal peptide" evidence="1">
    <location>
        <begin position="1"/>
        <end position="21"/>
    </location>
</feature>
<dbReference type="Gene3D" id="3.15.10.50">
    <property type="match status" value="1"/>
</dbReference>
<reference evidence="3 4" key="1">
    <citation type="submission" date="2025-05" db="UniProtKB">
        <authorList>
            <consortium name="RefSeq"/>
        </authorList>
    </citation>
    <scope>IDENTIFICATION</scope>
    <source>
        <tissue evidence="3 4">Muscle</tissue>
    </source>
</reference>